<comment type="caution">
    <text evidence="2">The sequence shown here is derived from an EMBL/GenBank/DDBJ whole genome shotgun (WGS) entry which is preliminary data.</text>
</comment>
<dbReference type="PANTHER" id="PTHR38166">
    <property type="entry name" value="C2H2-TYPE DOMAIN-CONTAINING PROTEIN-RELATED"/>
    <property type="match status" value="1"/>
</dbReference>
<dbReference type="PANTHER" id="PTHR38166:SF1">
    <property type="entry name" value="C2H2-TYPE DOMAIN-CONTAINING PROTEIN"/>
    <property type="match status" value="1"/>
</dbReference>
<evidence type="ECO:0000256" key="1">
    <source>
        <dbReference type="SAM" id="MobiDB-lite"/>
    </source>
</evidence>
<evidence type="ECO:0008006" key="4">
    <source>
        <dbReference type="Google" id="ProtNLM"/>
    </source>
</evidence>
<sequence>MAPSLSRGPSQRGRASLSHETNPRSPSAHSHHGGPFGGLKKAFTGATIKGSVIRKNTTRKGSKSSKAGGSALPFAHGQHRDISFPINEDEPHHHHHYATGQSMHYNDGFGGKSAKAENFFGVFLSLLRWKKKLILKTTKGKHPDTEILMACPFFRLDPFRYQRCLGKYELRRFSDVKQHLERCHSPGNYYCDNCQKTWTKEGPWNHHTKNGCDGEPTAPDPDKIPMDKLEFLKKLPRGASDAEKYRMMWKEFFPGEPPDPYLRDIPTEATSQLRQIQEPNLRHSVLPDLLRKHGVNLGHKQTQAFVEEILAEAYNLNHSRPPAPVYRQDPDRLSQVPTTSPQLGGGGFISNRQPIHQSPEELQQPFRQPKIKPELSLECNLASIQQHQPQPQPQSLMEPASAQSLVHSPAVSIGEGFDGFDALDGTTMNPTGGFSQYSQHQPSVDSYLSPTIPQPMANSFSQMSQHSQHYDNVSPTTVNLPILGGPSHHSGPPSLISENGAVSFNDWSSLDPGPGPMKLDEPQFTQFNMQPPEPTPEIMVYAPAGHYQQLPDISFPKCWACENNQAQFCTCQTPISERPIM</sequence>
<proteinExistence type="predicted"/>
<gene>
    <name evidence="2" type="ORF">CLO192961_LOCUS261196</name>
</gene>
<feature type="region of interest" description="Disordered" evidence="1">
    <location>
        <begin position="319"/>
        <end position="353"/>
    </location>
</feature>
<evidence type="ECO:0000313" key="3">
    <source>
        <dbReference type="Proteomes" id="UP000766486"/>
    </source>
</evidence>
<organism evidence="2 3">
    <name type="scientific">Bionectria ochroleuca</name>
    <name type="common">Gliocladium roseum</name>
    <dbReference type="NCBI Taxonomy" id="29856"/>
    <lineage>
        <taxon>Eukaryota</taxon>
        <taxon>Fungi</taxon>
        <taxon>Dikarya</taxon>
        <taxon>Ascomycota</taxon>
        <taxon>Pezizomycotina</taxon>
        <taxon>Sordariomycetes</taxon>
        <taxon>Hypocreomycetidae</taxon>
        <taxon>Hypocreales</taxon>
        <taxon>Bionectriaceae</taxon>
        <taxon>Clonostachys</taxon>
    </lineage>
</organism>
<evidence type="ECO:0000313" key="2">
    <source>
        <dbReference type="EMBL" id="VUC29565.1"/>
    </source>
</evidence>
<dbReference type="EMBL" id="CABFNS010000801">
    <property type="protein sequence ID" value="VUC29565.1"/>
    <property type="molecule type" value="Genomic_DNA"/>
</dbReference>
<feature type="region of interest" description="Disordered" evidence="1">
    <location>
        <begin position="1"/>
        <end position="76"/>
    </location>
</feature>
<reference evidence="2 3" key="1">
    <citation type="submission" date="2019-06" db="EMBL/GenBank/DDBJ databases">
        <authorList>
            <person name="Broberg M."/>
        </authorList>
    </citation>
    <scope>NUCLEOTIDE SEQUENCE [LARGE SCALE GENOMIC DNA]</scope>
</reference>
<feature type="compositionally biased region" description="Polar residues" evidence="1">
    <location>
        <begin position="18"/>
        <end position="28"/>
    </location>
</feature>
<protein>
    <recommendedName>
        <fullName evidence="4">C2H2-type domain-containing protein</fullName>
    </recommendedName>
</protein>
<dbReference type="Proteomes" id="UP000766486">
    <property type="component" value="Unassembled WGS sequence"/>
</dbReference>
<keyword evidence="3" id="KW-1185">Reference proteome</keyword>
<accession>A0ABY6UEE1</accession>
<name>A0ABY6UEE1_BIOOC</name>